<comment type="caution">
    <text evidence="1">The sequence shown here is derived from an EMBL/GenBank/DDBJ whole genome shotgun (WGS) entry which is preliminary data.</text>
</comment>
<dbReference type="SUPFAM" id="SSF53335">
    <property type="entry name" value="S-adenosyl-L-methionine-dependent methyltransferases"/>
    <property type="match status" value="1"/>
</dbReference>
<dbReference type="PANTHER" id="PTHR43861">
    <property type="entry name" value="TRANS-ACONITATE 2-METHYLTRANSFERASE-RELATED"/>
    <property type="match status" value="1"/>
</dbReference>
<reference evidence="1" key="1">
    <citation type="journal article" date="2015" name="Nature">
        <title>Complex archaea that bridge the gap between prokaryotes and eukaryotes.</title>
        <authorList>
            <person name="Spang A."/>
            <person name="Saw J.H."/>
            <person name="Jorgensen S.L."/>
            <person name="Zaremba-Niedzwiedzka K."/>
            <person name="Martijn J."/>
            <person name="Lind A.E."/>
            <person name="van Eijk R."/>
            <person name="Schleper C."/>
            <person name="Guy L."/>
            <person name="Ettema T.J."/>
        </authorList>
    </citation>
    <scope>NUCLEOTIDE SEQUENCE</scope>
</reference>
<protein>
    <recommendedName>
        <fullName evidence="2">Methyltransferase domain-containing protein</fullName>
    </recommendedName>
</protein>
<gene>
    <name evidence="1" type="ORF">LCGC14_1344810</name>
</gene>
<name>A0A0F9KCN7_9ZZZZ</name>
<accession>A0A0F9KCN7</accession>
<evidence type="ECO:0000313" key="1">
    <source>
        <dbReference type="EMBL" id="KKM79949.1"/>
    </source>
</evidence>
<evidence type="ECO:0008006" key="2">
    <source>
        <dbReference type="Google" id="ProtNLM"/>
    </source>
</evidence>
<dbReference type="Gene3D" id="3.40.50.150">
    <property type="entry name" value="Vaccinia Virus protein VP39"/>
    <property type="match status" value="1"/>
</dbReference>
<dbReference type="InterPro" id="IPR029063">
    <property type="entry name" value="SAM-dependent_MTases_sf"/>
</dbReference>
<dbReference type="EMBL" id="LAZR01008261">
    <property type="protein sequence ID" value="KKM79949.1"/>
    <property type="molecule type" value="Genomic_DNA"/>
</dbReference>
<organism evidence="1">
    <name type="scientific">marine sediment metagenome</name>
    <dbReference type="NCBI Taxonomy" id="412755"/>
    <lineage>
        <taxon>unclassified sequences</taxon>
        <taxon>metagenomes</taxon>
        <taxon>ecological metagenomes</taxon>
    </lineage>
</organism>
<sequence>MESVDYYNSQVDKMKRRTGRHDFIEKTLNSIVTRAMEVLDVGCGTGILTRAISKKGARVVGIDSAEELIKEALNLPSENIDYIWSDFIQWHSRGRKFDLICLIDVLEHIPSDDLIPFMAKVVEVSKPKSSLYLSIPDGRFIRYMRKNDPDKLQPIDIDYDIQEIINIMKLVGYEPVHIKIYGLDTPVQYNEYIFTCIGAITQIYKEKI</sequence>
<dbReference type="Pfam" id="PF13489">
    <property type="entry name" value="Methyltransf_23"/>
    <property type="match status" value="1"/>
</dbReference>
<proteinExistence type="predicted"/>
<dbReference type="AlphaFoldDB" id="A0A0F9KCN7"/>
<dbReference type="CDD" id="cd02440">
    <property type="entry name" value="AdoMet_MTases"/>
    <property type="match status" value="1"/>
</dbReference>